<feature type="region of interest" description="Disordered" evidence="1">
    <location>
        <begin position="45"/>
        <end position="84"/>
    </location>
</feature>
<sequence>MKTTSHLAREVVAEPRVTRVEKGRTSESRRDGSAFRVYVVDVVADGSSSSPPSFDSHARVLSRRGAPTPTKPSPSEPSPASSHSASLLGYDYIKIIINNDNQRSAGDRANRVGVKR</sequence>
<dbReference type="WBParaSite" id="L893_g10230.t1">
    <property type="protein sequence ID" value="L893_g10230.t1"/>
    <property type="gene ID" value="L893_g10230"/>
</dbReference>
<evidence type="ECO:0000256" key="1">
    <source>
        <dbReference type="SAM" id="MobiDB-lite"/>
    </source>
</evidence>
<evidence type="ECO:0000313" key="2">
    <source>
        <dbReference type="Proteomes" id="UP000095287"/>
    </source>
</evidence>
<evidence type="ECO:0000313" key="3">
    <source>
        <dbReference type="WBParaSite" id="L893_g10230.t1"/>
    </source>
</evidence>
<dbReference type="Proteomes" id="UP000095287">
    <property type="component" value="Unplaced"/>
</dbReference>
<keyword evidence="2" id="KW-1185">Reference proteome</keyword>
<name>A0A1I7XWP8_9BILA</name>
<feature type="region of interest" description="Disordered" evidence="1">
    <location>
        <begin position="1"/>
        <end position="31"/>
    </location>
</feature>
<dbReference type="AlphaFoldDB" id="A0A1I7XWP8"/>
<feature type="compositionally biased region" description="Low complexity" evidence="1">
    <location>
        <begin position="45"/>
        <end position="55"/>
    </location>
</feature>
<reference evidence="3" key="1">
    <citation type="submission" date="2016-11" db="UniProtKB">
        <authorList>
            <consortium name="WormBaseParasite"/>
        </authorList>
    </citation>
    <scope>IDENTIFICATION</scope>
</reference>
<accession>A0A1I7XWP8</accession>
<proteinExistence type="predicted"/>
<feature type="compositionally biased region" description="Basic and acidic residues" evidence="1">
    <location>
        <begin position="7"/>
        <end position="31"/>
    </location>
</feature>
<protein>
    <submittedName>
        <fullName evidence="3">Uncharacterized protein</fullName>
    </submittedName>
</protein>
<organism evidence="2 3">
    <name type="scientific">Steinernema glaseri</name>
    <dbReference type="NCBI Taxonomy" id="37863"/>
    <lineage>
        <taxon>Eukaryota</taxon>
        <taxon>Metazoa</taxon>
        <taxon>Ecdysozoa</taxon>
        <taxon>Nematoda</taxon>
        <taxon>Chromadorea</taxon>
        <taxon>Rhabditida</taxon>
        <taxon>Tylenchina</taxon>
        <taxon>Panagrolaimomorpha</taxon>
        <taxon>Strongyloidoidea</taxon>
        <taxon>Steinernematidae</taxon>
        <taxon>Steinernema</taxon>
    </lineage>
</organism>